<evidence type="ECO:0000313" key="1">
    <source>
        <dbReference type="EMBL" id="MBB3977396.1"/>
    </source>
</evidence>
<accession>A0A7W6D9Z5</accession>
<dbReference type="AlphaFoldDB" id="A0A7W6D9Z5"/>
<protein>
    <submittedName>
        <fullName evidence="1">Uncharacterized protein</fullName>
    </submittedName>
</protein>
<name>A0A7W6D9Z5_9HYPH</name>
<proteinExistence type="predicted"/>
<sequence>MLTALIAEYKAADAAFRKACDLSLLDAETDPLYDAKEAAELDVLRAPCLTLDDVQAKTRLALADESIFDSLTNCTTNGGEHVLTIFLCSLLGEAVDNIVNSGENQ</sequence>
<organism evidence="1 2">
    <name type="scientific">Mycoplana azooxidifex</name>
    <dbReference type="NCBI Taxonomy" id="1636188"/>
    <lineage>
        <taxon>Bacteria</taxon>
        <taxon>Pseudomonadati</taxon>
        <taxon>Pseudomonadota</taxon>
        <taxon>Alphaproteobacteria</taxon>
        <taxon>Hyphomicrobiales</taxon>
        <taxon>Rhizobiaceae</taxon>
        <taxon>Mycoplana</taxon>
    </lineage>
</organism>
<evidence type="ECO:0000313" key="2">
    <source>
        <dbReference type="Proteomes" id="UP000574761"/>
    </source>
</evidence>
<reference evidence="1 2" key="1">
    <citation type="submission" date="2020-08" db="EMBL/GenBank/DDBJ databases">
        <title>Genomic Encyclopedia of Type Strains, Phase IV (KMG-IV): sequencing the most valuable type-strain genomes for metagenomic binning, comparative biology and taxonomic classification.</title>
        <authorList>
            <person name="Goeker M."/>
        </authorList>
    </citation>
    <scope>NUCLEOTIDE SEQUENCE [LARGE SCALE GENOMIC DNA]</scope>
    <source>
        <strain evidence="1 2">DSM 100211</strain>
    </source>
</reference>
<comment type="caution">
    <text evidence="1">The sequence shown here is derived from an EMBL/GenBank/DDBJ whole genome shotgun (WGS) entry which is preliminary data.</text>
</comment>
<dbReference type="RefSeq" id="WP_183804767.1">
    <property type="nucleotide sequence ID" value="NZ_JACIEE010000005.1"/>
</dbReference>
<gene>
    <name evidence="1" type="ORF">GGQ64_002602</name>
</gene>
<keyword evidence="2" id="KW-1185">Reference proteome</keyword>
<dbReference type="EMBL" id="JACIEE010000005">
    <property type="protein sequence ID" value="MBB3977396.1"/>
    <property type="molecule type" value="Genomic_DNA"/>
</dbReference>
<dbReference type="Proteomes" id="UP000574761">
    <property type="component" value="Unassembled WGS sequence"/>
</dbReference>